<dbReference type="InterPro" id="IPR042236">
    <property type="entry name" value="PI3K_accessory_sf"/>
</dbReference>
<evidence type="ECO:0000256" key="7">
    <source>
        <dbReference type="SAM" id="MobiDB-lite"/>
    </source>
</evidence>
<evidence type="ECO:0000313" key="13">
    <source>
        <dbReference type="Proteomes" id="UP000007797"/>
    </source>
</evidence>
<dbReference type="GO" id="GO:0005942">
    <property type="term" value="C:phosphatidylinositol 3-kinase complex"/>
    <property type="evidence" value="ECO:0007669"/>
    <property type="project" value="TreeGrafter"/>
</dbReference>
<dbReference type="Gene3D" id="3.30.1010.10">
    <property type="entry name" value="Phosphatidylinositol 3-kinase Catalytic Subunit, Chain A, domain 4"/>
    <property type="match status" value="1"/>
</dbReference>
<evidence type="ECO:0000256" key="4">
    <source>
        <dbReference type="ARBA" id="ARBA00022840"/>
    </source>
</evidence>
<keyword evidence="1" id="KW-0808">Transferase</keyword>
<dbReference type="GO" id="GO:0016303">
    <property type="term" value="F:1-phosphatidylinositol-3-kinase activity"/>
    <property type="evidence" value="ECO:0007669"/>
    <property type="project" value="TreeGrafter"/>
</dbReference>
<dbReference type="GO" id="GO:0005524">
    <property type="term" value="F:ATP binding"/>
    <property type="evidence" value="ECO:0007669"/>
    <property type="project" value="UniProtKB-KW"/>
</dbReference>
<dbReference type="InterPro" id="IPR029071">
    <property type="entry name" value="Ubiquitin-like_domsf"/>
</dbReference>
<dbReference type="GO" id="GO:0043491">
    <property type="term" value="P:phosphatidylinositol 3-kinase/protein kinase B signal transduction"/>
    <property type="evidence" value="ECO:0007669"/>
    <property type="project" value="TreeGrafter"/>
</dbReference>
<dbReference type="GO" id="GO:0009617">
    <property type="term" value="P:response to bacterium"/>
    <property type="evidence" value="ECO:0007669"/>
    <property type="project" value="EnsemblProtists"/>
</dbReference>
<feature type="region of interest" description="Disordered" evidence="7">
    <location>
        <begin position="344"/>
        <end position="387"/>
    </location>
</feature>
<feature type="domain" description="C2 PI3K-type" evidence="11">
    <location>
        <begin position="948"/>
        <end position="1109"/>
    </location>
</feature>
<feature type="compositionally biased region" description="Polar residues" evidence="7">
    <location>
        <begin position="366"/>
        <end position="387"/>
    </location>
</feature>
<dbReference type="GO" id="GO:0035005">
    <property type="term" value="F:1-phosphatidylinositol-4-phosphate 3-kinase activity"/>
    <property type="evidence" value="ECO:0007669"/>
    <property type="project" value="TreeGrafter"/>
</dbReference>
<dbReference type="PROSITE" id="PS51545">
    <property type="entry name" value="PIK_HELICAL"/>
    <property type="match status" value="1"/>
</dbReference>
<dbReference type="Proteomes" id="UP000007797">
    <property type="component" value="Unassembled WGS sequence"/>
</dbReference>
<feature type="compositionally biased region" description="Low complexity" evidence="7">
    <location>
        <begin position="615"/>
        <end position="636"/>
    </location>
</feature>
<evidence type="ECO:0000313" key="12">
    <source>
        <dbReference type="EMBL" id="EGG15391.1"/>
    </source>
</evidence>
<evidence type="ECO:0000259" key="9">
    <source>
        <dbReference type="PROSITE" id="PS51545"/>
    </source>
</evidence>
<dbReference type="InterPro" id="IPR036940">
    <property type="entry name" value="PI3/4_kinase_cat_sf"/>
</dbReference>
<evidence type="ECO:0000256" key="1">
    <source>
        <dbReference type="ARBA" id="ARBA00022679"/>
    </source>
</evidence>
<reference evidence="13" key="1">
    <citation type="journal article" date="2011" name="Genome Res.">
        <title>Phylogeny-wide analysis of social amoeba genomes highlights ancient origins for complex intercellular communication.</title>
        <authorList>
            <person name="Heidel A.J."/>
            <person name="Lawal H.M."/>
            <person name="Felder M."/>
            <person name="Schilde C."/>
            <person name="Helps N.R."/>
            <person name="Tunggal B."/>
            <person name="Rivero F."/>
            <person name="John U."/>
            <person name="Schleicher M."/>
            <person name="Eichinger L."/>
            <person name="Platzer M."/>
            <person name="Noegel A.A."/>
            <person name="Schaap P."/>
            <person name="Gloeckner G."/>
        </authorList>
    </citation>
    <scope>NUCLEOTIDE SEQUENCE [LARGE SCALE GENOMIC DNA]</scope>
    <source>
        <strain evidence="13">SH3</strain>
    </source>
</reference>
<sequence>MDTNQYRYSKSFFNDGFQIHIKIGDSIKRFTFQSSTTVDHVKYEIFKQTKEITQENRQNYFLALNRTVILQIEFVKFIFAHEDIQKALLTKQSVEVFLVPKSKEIRARKHKADIIKKRLGNFKQIPHNNILLQQQQQQQHKRLSTDSVASGSAATNTSGSGGTYTDDNFSDVSSQLSPDITPLSPLQLPSSVTSTGISIDELSLQEEEDLLILKKKNALINQNNNNNKNEQSSSASESFRKRDTFGLFATLKQQQNDQQHLLPDLKNLSTTTMESVDDEDKDNLSPRRRSQQRKQLLIQSTDAFVVLDEFGDEEEILRQKLQQQLVQLEDEELKFQAQAADDSDLLIGGDSDFSGSENEKEKESPTLLSTSGDTLSPTLPAISSPQLTQQQIYRKSISKVELLNQEKRLSQDFNQQLQQQQPTEPEEEKKQQEEEEELHWSNNIQMKQKLMEKDHFPLLVSTLSMETSLIVQCPKISSTMEFKNQLIESLQSIVHLLKVGTFAIDQQQDILPISSNSIIHNFVESSLNNCNIPKLIVLKPGMIDLVNQQLSPLSGSPLLGQSVQLSISPPPPFPISSSNPLTMSGNYPNQQPQQPDSSTTSSSSSASKPIPIARGGSVFFSSKPSSMSSSPMSGSPLIRNLGNTNQINKLNQQNQDLKNNSNNNNSKQGKGNKNKKQDAISAAAAAAAVSQPTSPTQQKRNRNITVSFSLGEQRDSNVKQIMQRKKLAQIQIGSLLGKPLCWSNGETEIKYFRTLMDNLFNFGQLDARDRVKVTLAQVTTAPNDPLLPAAFRIRFYLPPDNHSTAINVNMTDLMSKIIERVISKHNNTTKLLTDQKAQDFIVRITGTSDHVLRDCEIGQLDMVRQRLQRRKDINFSLIHRSALPDIYIDGHTATNNSNMIFLNPNLNNNLFINQFNQQHIQQQQQQPQPMQMQSNQNHIKRSILLYEINRPFEIRIICLENLNNQLASHFLQDGSVNDVKLSVVAELVHGEEPLAPPMETFTKAHNNPLWCQWLRSSLLMCDLPRATKLCFTVYAMVGSNQRVAIGWVDLQLIDYKSQLQSGVISLILWPGDRTMQTSEYADICPNLVVELLQFPFPVLFPRSELMERTEIKDYVEARKEDEVRLDQLINKDPMYKLSEDERKFIWTYRMHLRKFPHSLSKVLQSLPWNQPQQVKEAHRLLSIWEPLSPHEALELLDVKFADELVREYAVNCLRSLSDGELALFLLQLVQSVKHEPHHDSALARFLIHRALANRSVIGHPFFWHLEAEMHNVRISDRYSLILETYLRGCGDQRHEFVKQMEVVTKLTTIAKMVKEAAVSKRKNLLLDELSKLSLPNTFHLPTSASTESCGLIVSECKWLDSFTVPLWLVFQNVDPLGEPIVVIFKNGDDLRQDILTLQMITLMDNLWKRDGLDTHMSLYNVTSTGEGCGFIEVVSDSETVADIQKAAGGVTAAFTKTPLANWLKERNPTDAEYEYTVNNFIHSLTGYCVATYILGISDRHNDNIMVSKSGHLFHIDFAHFLGNIMKFHGYKREKAPFVLTPEFAHVIGGEKSKSFAWFTELCCTSFNIIRKQRNLFIILFNLMLSTGIPELSTRNDIDYLREAFLMDEDDEEAKQSFARLITKSLKTKTTQVLFAMHILAHSDNKINQ</sequence>
<evidence type="ECO:0000256" key="6">
    <source>
        <dbReference type="SAM" id="Coils"/>
    </source>
</evidence>
<feature type="compositionally biased region" description="Low complexity" evidence="7">
    <location>
        <begin position="149"/>
        <end position="158"/>
    </location>
</feature>
<dbReference type="SUPFAM" id="SSF56112">
    <property type="entry name" value="Protein kinase-like (PK-like)"/>
    <property type="match status" value="1"/>
</dbReference>
<dbReference type="GO" id="GO:0031267">
    <property type="term" value="F:small GTPase binding"/>
    <property type="evidence" value="ECO:0007669"/>
    <property type="project" value="EnsemblProtists"/>
</dbReference>
<dbReference type="PROSITE" id="PS51546">
    <property type="entry name" value="PI3K_RBD"/>
    <property type="match status" value="1"/>
</dbReference>
<dbReference type="SUPFAM" id="SSF54236">
    <property type="entry name" value="Ubiquitin-like"/>
    <property type="match status" value="1"/>
</dbReference>
<dbReference type="SUPFAM" id="SSF49562">
    <property type="entry name" value="C2 domain (Calcium/lipid-binding domain, CaLB)"/>
    <property type="match status" value="1"/>
</dbReference>
<organism evidence="12 13">
    <name type="scientific">Cavenderia fasciculata</name>
    <name type="common">Slime mold</name>
    <name type="synonym">Dictyostelium fasciculatum</name>
    <dbReference type="NCBI Taxonomy" id="261658"/>
    <lineage>
        <taxon>Eukaryota</taxon>
        <taxon>Amoebozoa</taxon>
        <taxon>Evosea</taxon>
        <taxon>Eumycetozoa</taxon>
        <taxon>Dictyostelia</taxon>
        <taxon>Acytosteliales</taxon>
        <taxon>Cavenderiaceae</taxon>
        <taxon>Cavenderia</taxon>
    </lineage>
</organism>
<feature type="domain" description="PIK helical" evidence="9">
    <location>
        <begin position="1111"/>
        <end position="1288"/>
    </location>
</feature>
<dbReference type="PROSITE" id="PS50290">
    <property type="entry name" value="PI3_4_KINASE_3"/>
    <property type="match status" value="1"/>
</dbReference>
<dbReference type="SMART" id="SM00146">
    <property type="entry name" value="PI3Kc"/>
    <property type="match status" value="1"/>
</dbReference>
<dbReference type="SUPFAM" id="SSF48371">
    <property type="entry name" value="ARM repeat"/>
    <property type="match status" value="1"/>
</dbReference>
<dbReference type="GO" id="GO:0044351">
    <property type="term" value="P:macropinocytosis"/>
    <property type="evidence" value="ECO:0007669"/>
    <property type="project" value="EnsemblProtists"/>
</dbReference>
<dbReference type="KEGG" id="dfa:DFA_10225"/>
<dbReference type="InterPro" id="IPR035892">
    <property type="entry name" value="C2_domain_sf"/>
</dbReference>
<dbReference type="EMBL" id="GL883026">
    <property type="protein sequence ID" value="EGG15391.1"/>
    <property type="molecule type" value="Genomic_DNA"/>
</dbReference>
<dbReference type="SMART" id="SM00144">
    <property type="entry name" value="PI3K_rbd"/>
    <property type="match status" value="1"/>
</dbReference>
<evidence type="ECO:0000259" key="8">
    <source>
        <dbReference type="PROSITE" id="PS50290"/>
    </source>
</evidence>
<name>F4Q9M2_CACFS</name>
<dbReference type="InterPro" id="IPR001263">
    <property type="entry name" value="PI3K_accessory_dom"/>
</dbReference>
<dbReference type="Pfam" id="PF00794">
    <property type="entry name" value="PI3K_rbd"/>
    <property type="match status" value="1"/>
</dbReference>
<dbReference type="GO" id="GO:0019954">
    <property type="term" value="P:asexual reproduction"/>
    <property type="evidence" value="ECO:0007669"/>
    <property type="project" value="EnsemblProtists"/>
</dbReference>
<dbReference type="PROSITE" id="PS51547">
    <property type="entry name" value="C2_PI3K"/>
    <property type="match status" value="1"/>
</dbReference>
<feature type="region of interest" description="Disordered" evidence="7">
    <location>
        <begin position="569"/>
        <end position="701"/>
    </location>
</feature>
<accession>F4Q9M2</accession>
<keyword evidence="6" id="KW-0175">Coiled coil</keyword>
<dbReference type="GO" id="GO:0048015">
    <property type="term" value="P:phosphatidylinositol-mediated signaling"/>
    <property type="evidence" value="ECO:0007669"/>
    <property type="project" value="TreeGrafter"/>
</dbReference>
<dbReference type="Gene3D" id="2.60.40.150">
    <property type="entry name" value="C2 domain"/>
    <property type="match status" value="1"/>
</dbReference>
<dbReference type="InterPro" id="IPR000341">
    <property type="entry name" value="PI3K_Ras-bd_dom"/>
</dbReference>
<keyword evidence="4" id="KW-0067">ATP-binding</keyword>
<evidence type="ECO:0000256" key="2">
    <source>
        <dbReference type="ARBA" id="ARBA00022741"/>
    </source>
</evidence>
<dbReference type="SMART" id="SM00142">
    <property type="entry name" value="PI3K_C2"/>
    <property type="match status" value="1"/>
</dbReference>
<dbReference type="InterPro" id="IPR015433">
    <property type="entry name" value="PI3/4_kinase"/>
</dbReference>
<dbReference type="GO" id="GO:0031252">
    <property type="term" value="C:cell leading edge"/>
    <property type="evidence" value="ECO:0007669"/>
    <property type="project" value="EnsemblProtists"/>
</dbReference>
<feature type="compositionally biased region" description="Polar residues" evidence="7">
    <location>
        <begin position="690"/>
        <end position="701"/>
    </location>
</feature>
<feature type="region of interest" description="Disordered" evidence="7">
    <location>
        <begin position="413"/>
        <end position="438"/>
    </location>
</feature>
<evidence type="ECO:0000256" key="5">
    <source>
        <dbReference type="PROSITE-ProRule" id="PRU00880"/>
    </source>
</evidence>
<keyword evidence="13" id="KW-1185">Reference proteome</keyword>
<feature type="compositionally biased region" description="Low complexity" evidence="7">
    <location>
        <begin position="597"/>
        <end position="607"/>
    </location>
</feature>
<dbReference type="PROSITE" id="PS00915">
    <property type="entry name" value="PI3_4_KINASE_1"/>
    <property type="match status" value="1"/>
</dbReference>
<protein>
    <submittedName>
        <fullName evidence="12">Phosphatidylinositol 3-kinase</fullName>
    </submittedName>
</protein>
<evidence type="ECO:0000259" key="10">
    <source>
        <dbReference type="PROSITE" id="PS51546"/>
    </source>
</evidence>
<dbReference type="InterPro" id="IPR018936">
    <property type="entry name" value="PI3/4_kinase_CS"/>
</dbReference>
<dbReference type="FunFam" id="1.10.1070.11:FF:000001">
    <property type="entry name" value="Phosphatidylinositol 4,5-bisphosphate 3-kinase catalytic subunit"/>
    <property type="match status" value="1"/>
</dbReference>
<proteinExistence type="inferred from homology"/>
<dbReference type="OrthoDB" id="67688at2759"/>
<feature type="region of interest" description="Disordered" evidence="7">
    <location>
        <begin position="133"/>
        <end position="192"/>
    </location>
</feature>
<keyword evidence="3" id="KW-0418">Kinase</keyword>
<dbReference type="InterPro" id="IPR000403">
    <property type="entry name" value="PI3/4_kinase_cat_dom"/>
</dbReference>
<dbReference type="CDD" id="cd08380">
    <property type="entry name" value="C2_PI3K_like"/>
    <property type="match status" value="1"/>
</dbReference>
<dbReference type="CDD" id="cd00891">
    <property type="entry name" value="PI3Kc"/>
    <property type="match status" value="1"/>
</dbReference>
<dbReference type="PANTHER" id="PTHR10048:SF46">
    <property type="entry name" value="PHOSPHATIDYLINOSITOL 3-KINASE"/>
    <property type="match status" value="1"/>
</dbReference>
<feature type="compositionally biased region" description="Polar residues" evidence="7">
    <location>
        <begin position="166"/>
        <end position="178"/>
    </location>
</feature>
<evidence type="ECO:0000259" key="11">
    <source>
        <dbReference type="PROSITE" id="PS51547"/>
    </source>
</evidence>
<dbReference type="InterPro" id="IPR035448">
    <property type="entry name" value="PI3Kc"/>
</dbReference>
<feature type="region of interest" description="Disordered" evidence="7">
    <location>
        <begin position="260"/>
        <end position="293"/>
    </location>
</feature>
<gene>
    <name evidence="12" type="primary">pikF</name>
    <name evidence="12" type="ORF">DFA_10225</name>
</gene>
<dbReference type="RefSeq" id="XP_004354133.1">
    <property type="nucleotide sequence ID" value="XM_004354081.1"/>
</dbReference>
<dbReference type="InterPro" id="IPR016024">
    <property type="entry name" value="ARM-type_fold"/>
</dbReference>
<feature type="domain" description="PI3K/PI4K catalytic" evidence="8">
    <location>
        <begin position="1352"/>
        <end position="1629"/>
    </location>
</feature>
<feature type="compositionally biased region" description="Low complexity" evidence="7">
    <location>
        <begin position="345"/>
        <end position="356"/>
    </location>
</feature>
<dbReference type="Gene3D" id="3.10.20.90">
    <property type="entry name" value="Phosphatidylinositol 3-kinase Catalytic Subunit, Chain A, domain 1"/>
    <property type="match status" value="1"/>
</dbReference>
<feature type="coiled-coil region" evidence="6">
    <location>
        <begin position="311"/>
        <end position="338"/>
    </location>
</feature>
<dbReference type="Gene3D" id="1.25.40.70">
    <property type="entry name" value="Phosphatidylinositol 3-kinase, accessory domain (PIK)"/>
    <property type="match status" value="1"/>
</dbReference>
<dbReference type="Pfam" id="PF00454">
    <property type="entry name" value="PI3_PI4_kinase"/>
    <property type="match status" value="1"/>
</dbReference>
<dbReference type="SMART" id="SM00145">
    <property type="entry name" value="PI3Ka"/>
    <property type="match status" value="1"/>
</dbReference>
<dbReference type="STRING" id="1054147.F4Q9M2"/>
<dbReference type="GO" id="GO:0005737">
    <property type="term" value="C:cytoplasm"/>
    <property type="evidence" value="ECO:0007669"/>
    <property type="project" value="TreeGrafter"/>
</dbReference>
<dbReference type="PANTHER" id="PTHR10048">
    <property type="entry name" value="PHOSPHATIDYLINOSITOL KINASE"/>
    <property type="match status" value="1"/>
</dbReference>
<dbReference type="GO" id="GO:0050920">
    <property type="term" value="P:regulation of chemotaxis"/>
    <property type="evidence" value="ECO:0007669"/>
    <property type="project" value="EnsemblProtists"/>
</dbReference>
<dbReference type="InterPro" id="IPR011009">
    <property type="entry name" value="Kinase-like_dom_sf"/>
</dbReference>
<comment type="similarity">
    <text evidence="5">Belongs to the PI3/PI4-kinase family.</text>
</comment>
<dbReference type="GO" id="GO:0016477">
    <property type="term" value="P:cell migration"/>
    <property type="evidence" value="ECO:0007669"/>
    <property type="project" value="TreeGrafter"/>
</dbReference>
<feature type="domain" description="PI3K-RBD" evidence="10">
    <location>
        <begin position="788"/>
        <end position="879"/>
    </location>
</feature>
<dbReference type="Pfam" id="PF00792">
    <property type="entry name" value="PI3K_C2"/>
    <property type="match status" value="1"/>
</dbReference>
<feature type="compositionally biased region" description="Low complexity" evidence="7">
    <location>
        <begin position="645"/>
        <end position="671"/>
    </location>
</feature>
<evidence type="ECO:0000256" key="3">
    <source>
        <dbReference type="ARBA" id="ARBA00022777"/>
    </source>
</evidence>
<dbReference type="InterPro" id="IPR002420">
    <property type="entry name" value="PI3K-type_C2_dom"/>
</dbReference>
<dbReference type="GO" id="GO:0005886">
    <property type="term" value="C:plasma membrane"/>
    <property type="evidence" value="ECO:0007669"/>
    <property type="project" value="TreeGrafter"/>
</dbReference>
<keyword evidence="2" id="KW-0547">Nucleotide-binding</keyword>
<dbReference type="Gene3D" id="1.10.1070.11">
    <property type="entry name" value="Phosphatidylinositol 3-/4-kinase, catalytic domain"/>
    <property type="match status" value="1"/>
</dbReference>
<dbReference type="GeneID" id="14867087"/>
<feature type="compositionally biased region" description="Polar residues" evidence="7">
    <location>
        <begin position="579"/>
        <end position="596"/>
    </location>
</feature>
<dbReference type="Pfam" id="PF00613">
    <property type="entry name" value="PI3Ka"/>
    <property type="match status" value="1"/>
</dbReference>